<gene>
    <name evidence="3" type="ORF">A8C56_23365</name>
</gene>
<proteinExistence type="predicted"/>
<organism evidence="3 4">
    <name type="scientific">Niabella ginsenosidivorans</name>
    <dbReference type="NCBI Taxonomy" id="1176587"/>
    <lineage>
        <taxon>Bacteria</taxon>
        <taxon>Pseudomonadati</taxon>
        <taxon>Bacteroidota</taxon>
        <taxon>Chitinophagia</taxon>
        <taxon>Chitinophagales</taxon>
        <taxon>Chitinophagaceae</taxon>
        <taxon>Niabella</taxon>
    </lineage>
</organism>
<feature type="coiled-coil region" evidence="1">
    <location>
        <begin position="148"/>
        <end position="179"/>
    </location>
</feature>
<dbReference type="Proteomes" id="UP000077667">
    <property type="component" value="Chromosome"/>
</dbReference>
<evidence type="ECO:0000259" key="2">
    <source>
        <dbReference type="Pfam" id="PF10543"/>
    </source>
</evidence>
<reference evidence="3 4" key="1">
    <citation type="submission" date="2016-05" db="EMBL/GenBank/DDBJ databases">
        <title>Niabella ginsenosidivorans BS26 whole genome sequencing.</title>
        <authorList>
            <person name="Im W.T."/>
            <person name="Siddiqi M.Z."/>
        </authorList>
    </citation>
    <scope>NUCLEOTIDE SEQUENCE [LARGE SCALE GENOMIC DNA]</scope>
    <source>
        <strain evidence="3 4">BS26</strain>
    </source>
</reference>
<dbReference type="OrthoDB" id="9816206at2"/>
<keyword evidence="1" id="KW-0175">Coiled coil</keyword>
<evidence type="ECO:0000256" key="1">
    <source>
        <dbReference type="SAM" id="Coils"/>
    </source>
</evidence>
<dbReference type="InterPro" id="IPR018873">
    <property type="entry name" value="KilA-N_DNA-bd_domain"/>
</dbReference>
<evidence type="ECO:0000313" key="4">
    <source>
        <dbReference type="Proteomes" id="UP000077667"/>
    </source>
</evidence>
<name>A0A1A9IAE0_9BACT</name>
<dbReference type="Pfam" id="PF10543">
    <property type="entry name" value="ORF6N"/>
    <property type="match status" value="1"/>
</dbReference>
<accession>A0A1A9IAE0</accession>
<dbReference type="STRING" id="1176587.A8C56_23365"/>
<dbReference type="RefSeq" id="WP_067761154.1">
    <property type="nucleotide sequence ID" value="NZ_CP015772.1"/>
</dbReference>
<evidence type="ECO:0000313" key="3">
    <source>
        <dbReference type="EMBL" id="ANH83524.1"/>
    </source>
</evidence>
<sequence length="212" mass="24851">MQLKIIQQRIYEIKGQRVMLDFDLARLYQVETKRLKEAVRRNIKRFPEDFMFELTKTEFEQLKVHFSDFNREKDLKPAAGADSLRTQIATIKNPSKADGQQAASKRGRHSKYLPFAFTEHGVTMLASVLNSDKAIEMNIVIVRAFIALKQLAVEHKDFMQQLKNLRTELHERIDAHDSQLSQIYEALENMLDAEAEKKAREEEWKARRRIGF</sequence>
<keyword evidence="3" id="KW-0238">DNA-binding</keyword>
<dbReference type="AlphaFoldDB" id="A0A1A9IAE0"/>
<dbReference type="KEGG" id="nia:A8C56_23365"/>
<keyword evidence="4" id="KW-1185">Reference proteome</keyword>
<protein>
    <submittedName>
        <fullName evidence="3">DNA-binding protein</fullName>
    </submittedName>
</protein>
<feature type="domain" description="KilA-N DNA-binding" evidence="2">
    <location>
        <begin position="9"/>
        <end position="128"/>
    </location>
</feature>
<dbReference type="GO" id="GO:0003677">
    <property type="term" value="F:DNA binding"/>
    <property type="evidence" value="ECO:0007669"/>
    <property type="project" value="UniProtKB-KW"/>
</dbReference>
<dbReference type="EMBL" id="CP015772">
    <property type="protein sequence ID" value="ANH83524.1"/>
    <property type="molecule type" value="Genomic_DNA"/>
</dbReference>